<keyword evidence="1" id="KW-0732">Signal</keyword>
<dbReference type="AlphaFoldDB" id="A0A2S7VWZ3"/>
<gene>
    <name evidence="2" type="ORF">BTO08_03940</name>
</gene>
<evidence type="ECO:0000313" key="3">
    <source>
        <dbReference type="Proteomes" id="UP000238730"/>
    </source>
</evidence>
<reference evidence="2 3" key="1">
    <citation type="submission" date="2016-12" db="EMBL/GenBank/DDBJ databases">
        <title>Diversity of luminous bacteria.</title>
        <authorList>
            <person name="Yoshizawa S."/>
            <person name="Kogure K."/>
        </authorList>
    </citation>
    <scope>NUCLEOTIDE SEQUENCE [LARGE SCALE GENOMIC DNA]</scope>
    <source>
        <strain evidence="2 3">LC1-200</strain>
    </source>
</reference>
<proteinExistence type="predicted"/>
<comment type="caution">
    <text evidence="2">The sequence shown here is derived from an EMBL/GenBank/DDBJ whole genome shotgun (WGS) entry which is preliminary data.</text>
</comment>
<evidence type="ECO:0000256" key="1">
    <source>
        <dbReference type="SAM" id="SignalP"/>
    </source>
</evidence>
<sequence>MIRFFFISLFLSSAVYALPSLHHNDYSLDFHNKYGTDGLLISSPNIQFIYKEIDEQCYKIVRDRSARIYWAQANYEKCT</sequence>
<name>A0A2S7VWZ3_PHOAN</name>
<feature type="chain" id="PRO_5015689862" evidence="1">
    <location>
        <begin position="18"/>
        <end position="79"/>
    </location>
</feature>
<dbReference type="Proteomes" id="UP000238730">
    <property type="component" value="Unassembled WGS sequence"/>
</dbReference>
<accession>A0A2S7VWZ3</accession>
<organism evidence="2 3">
    <name type="scientific">Photobacterium angustum</name>
    <dbReference type="NCBI Taxonomy" id="661"/>
    <lineage>
        <taxon>Bacteria</taxon>
        <taxon>Pseudomonadati</taxon>
        <taxon>Pseudomonadota</taxon>
        <taxon>Gammaproteobacteria</taxon>
        <taxon>Vibrionales</taxon>
        <taxon>Vibrionaceae</taxon>
        <taxon>Photobacterium</taxon>
    </lineage>
</organism>
<dbReference type="EMBL" id="MSCJ01000001">
    <property type="protein sequence ID" value="PQJ66636.1"/>
    <property type="molecule type" value="Genomic_DNA"/>
</dbReference>
<evidence type="ECO:0000313" key="2">
    <source>
        <dbReference type="EMBL" id="PQJ66636.1"/>
    </source>
</evidence>
<protein>
    <submittedName>
        <fullName evidence="2">Uncharacterized protein</fullName>
    </submittedName>
</protein>
<feature type="signal peptide" evidence="1">
    <location>
        <begin position="1"/>
        <end position="17"/>
    </location>
</feature>